<protein>
    <recommendedName>
        <fullName evidence="4">PEGA domain-containing protein</fullName>
    </recommendedName>
</protein>
<accession>A0AAP9IT45</accession>
<organism evidence="2 3">
    <name type="scientific">Leclercia adecarboxylata</name>
    <dbReference type="NCBI Taxonomy" id="83655"/>
    <lineage>
        <taxon>Bacteria</taxon>
        <taxon>Pseudomonadati</taxon>
        <taxon>Pseudomonadota</taxon>
        <taxon>Gammaproteobacteria</taxon>
        <taxon>Enterobacterales</taxon>
        <taxon>Enterobacteriaceae</taxon>
        <taxon>Leclercia</taxon>
    </lineage>
</organism>
<evidence type="ECO:0000256" key="1">
    <source>
        <dbReference type="SAM" id="SignalP"/>
    </source>
</evidence>
<evidence type="ECO:0000313" key="3">
    <source>
        <dbReference type="Proteomes" id="UP000317812"/>
    </source>
</evidence>
<keyword evidence="1" id="KW-0732">Signal</keyword>
<gene>
    <name evidence="2" type="ORF">ES815_21105</name>
</gene>
<evidence type="ECO:0000313" key="2">
    <source>
        <dbReference type="EMBL" id="QDK21299.1"/>
    </source>
</evidence>
<evidence type="ECO:0008006" key="4">
    <source>
        <dbReference type="Google" id="ProtNLM"/>
    </source>
</evidence>
<feature type="signal peptide" evidence="1">
    <location>
        <begin position="1"/>
        <end position="19"/>
    </location>
</feature>
<name>A0AAP9IT45_9ENTR</name>
<dbReference type="Proteomes" id="UP000317812">
    <property type="component" value="Chromosome"/>
</dbReference>
<dbReference type="EMBL" id="CP035382">
    <property type="protein sequence ID" value="QDK21299.1"/>
    <property type="molecule type" value="Genomic_DNA"/>
</dbReference>
<sequence>MTVTVLFVGACLLSGCATIVGDSAQSVQVNSVPPGAKFIVKDNAGVVVSRGTTPQSVLLQKSDGSYFGKREYNITLCKEGYKPETLSVNSSANGWYMGGNIVFGGLIGWLGVDPFNGGMYTLHPKETNAQLMSSSQGASGSNCEGVI</sequence>
<feature type="chain" id="PRO_5043032504" description="PEGA domain-containing protein" evidence="1">
    <location>
        <begin position="20"/>
        <end position="147"/>
    </location>
</feature>
<proteinExistence type="predicted"/>
<dbReference type="AlphaFoldDB" id="A0AAP9IT45"/>
<reference evidence="2 3" key="1">
    <citation type="submission" date="2019-01" db="EMBL/GenBank/DDBJ databases">
        <title>Florfenicol resistance in Enterobacteriaceae and whole-genome sequence analysis of florfenicol-resistant Leclercia adecarboxylata strain R25.</title>
        <authorList>
            <person name="Bao Q."/>
            <person name="Ying Y."/>
        </authorList>
    </citation>
    <scope>NUCLEOTIDE SEQUENCE [LARGE SCALE GENOMIC DNA]</scope>
    <source>
        <strain evidence="2 3">R25</strain>
    </source>
</reference>